<evidence type="ECO:0000313" key="3">
    <source>
        <dbReference type="EMBL" id="PTI50041.1"/>
    </source>
</evidence>
<dbReference type="InterPro" id="IPR008322">
    <property type="entry name" value="UPF0261"/>
</dbReference>
<feature type="domain" description="UPF0261" evidence="1">
    <location>
        <begin position="2"/>
        <end position="175"/>
    </location>
</feature>
<gene>
    <name evidence="3" type="ORF">BU085_10325</name>
</gene>
<dbReference type="Proteomes" id="UP000240717">
    <property type="component" value="Unassembled WGS sequence"/>
</dbReference>
<evidence type="ECO:0000313" key="4">
    <source>
        <dbReference type="Proteomes" id="UP000240717"/>
    </source>
</evidence>
<protein>
    <submittedName>
        <fullName evidence="3">Uncharacterized protein</fullName>
    </submittedName>
</protein>
<dbReference type="InterPro" id="IPR044122">
    <property type="entry name" value="UPF0261_N"/>
</dbReference>
<dbReference type="CDD" id="cd15488">
    <property type="entry name" value="Tm-1-like"/>
    <property type="match status" value="1"/>
</dbReference>
<accession>A0A2T4PYF5</accession>
<sequence length="401" mass="43875">MKTVAIIGTFDTKAKEFSYVKDEIERLGFNTLMIHTGVYDSLISVDITNQQVLDEVDVDITELIRKSDRAYATDMLAKGMQSLLLKLFKAQKFDGVISLGGSSGTAIATAGMKELPIGIPKVMVSTMTSGDISQYVGTSDIFMMPSIVDIAGLNKISKQIFMNAINALGGMLSDYELDFNEDKPLIAASMFGVTTPVVTQATEILEQHGYEVVIFHATGTGGQAMEDLIRSGYFEGVLDLTTTEWADQLCGGVLSAGESRLDAAIENNIPQVVSLGALDMVNFGPKETVPEQYKNRLLYQHNPSVTLMRTTVEENIKIGHKIAEKLNKADTNTALVIPVKGISAIDKDGEIFYDEKATQALINTIKENLNSNITIHELDYHINDKTFSNEVSRILINAIEK</sequence>
<name>A0A2T4PYF5_STAWA</name>
<dbReference type="EMBL" id="PZEV01000040">
    <property type="protein sequence ID" value="PTI50041.1"/>
    <property type="molecule type" value="Genomic_DNA"/>
</dbReference>
<evidence type="ECO:0000259" key="2">
    <source>
        <dbReference type="Pfam" id="PF23189"/>
    </source>
</evidence>
<dbReference type="AlphaFoldDB" id="A0A2T4PYF5"/>
<dbReference type="Gene3D" id="3.40.50.12030">
    <property type="entry name" value="Uncharacterised protein family UPF0261, NC domain"/>
    <property type="match status" value="1"/>
</dbReference>
<dbReference type="Pfam" id="PF23189">
    <property type="entry name" value="UPF0261_C"/>
    <property type="match status" value="1"/>
</dbReference>
<reference evidence="3 4" key="1">
    <citation type="journal article" date="2016" name="Front. Microbiol.">
        <title>Comprehensive Phylogenetic Analysis of Bovine Non-aureus Staphylococci Species Based on Whole-Genome Sequencing.</title>
        <authorList>
            <person name="Naushad S."/>
            <person name="Barkema H.W."/>
            <person name="Luby C."/>
            <person name="Condas L.A."/>
            <person name="Nobrega D.B."/>
            <person name="Carson D.A."/>
            <person name="De Buck J."/>
        </authorList>
    </citation>
    <scope>NUCLEOTIDE SEQUENCE [LARGE SCALE GENOMIC DNA]</scope>
    <source>
        <strain evidence="3 4">SNUC 2993</strain>
    </source>
</reference>
<proteinExistence type="predicted"/>
<dbReference type="PANTHER" id="PTHR31862">
    <property type="entry name" value="UPF0261 DOMAIN PROTEIN (AFU_ORTHOLOGUE AFUA_1G10120)"/>
    <property type="match status" value="1"/>
</dbReference>
<dbReference type="InterPro" id="IPR056778">
    <property type="entry name" value="UPF0261_C"/>
</dbReference>
<dbReference type="InterPro" id="IPR051353">
    <property type="entry name" value="Tobamovirus_resist_UPF0261"/>
</dbReference>
<dbReference type="RefSeq" id="WP_107532824.1">
    <property type="nucleotide sequence ID" value="NZ_PZEV01000040.1"/>
</dbReference>
<dbReference type="STRING" id="1194526.A284_00255"/>
<organism evidence="3 4">
    <name type="scientific">Staphylococcus warneri</name>
    <dbReference type="NCBI Taxonomy" id="1292"/>
    <lineage>
        <taxon>Bacteria</taxon>
        <taxon>Bacillati</taxon>
        <taxon>Bacillota</taxon>
        <taxon>Bacilli</taxon>
        <taxon>Bacillales</taxon>
        <taxon>Staphylococcaceae</taxon>
        <taxon>Staphylococcus</taxon>
    </lineage>
</organism>
<dbReference type="Pfam" id="PF06792">
    <property type="entry name" value="UPF0261"/>
    <property type="match status" value="1"/>
</dbReference>
<comment type="caution">
    <text evidence="3">The sequence shown here is derived from an EMBL/GenBank/DDBJ whole genome shotgun (WGS) entry which is preliminary data.</text>
</comment>
<evidence type="ECO:0000259" key="1">
    <source>
        <dbReference type="Pfam" id="PF06792"/>
    </source>
</evidence>
<dbReference type="PIRSF" id="PIRSF033271">
    <property type="entry name" value="UCP033271"/>
    <property type="match status" value="1"/>
</dbReference>
<dbReference type="PANTHER" id="PTHR31862:SF1">
    <property type="entry name" value="UPF0261 DOMAIN PROTEIN (AFU_ORTHOLOGUE AFUA_1G10120)"/>
    <property type="match status" value="1"/>
</dbReference>
<feature type="domain" description="UPF0261" evidence="2">
    <location>
        <begin position="183"/>
        <end position="395"/>
    </location>
</feature>
<dbReference type="NCBIfam" id="NF002674">
    <property type="entry name" value="PRK02399.1-2"/>
    <property type="match status" value="1"/>
</dbReference>
<dbReference type="Gene3D" id="3.40.50.12020">
    <property type="entry name" value="Uncharacterised protein family UPF0261, NN domain"/>
    <property type="match status" value="1"/>
</dbReference>